<evidence type="ECO:0000256" key="11">
    <source>
        <dbReference type="ARBA" id="ARBA00022729"/>
    </source>
</evidence>
<dbReference type="GO" id="GO:0005737">
    <property type="term" value="C:cytoplasm"/>
    <property type="evidence" value="ECO:0007669"/>
    <property type="project" value="TreeGrafter"/>
</dbReference>
<keyword evidence="12" id="KW-0378">Hydrolase</keyword>
<name>A0A0T6B672_9SCAR</name>
<keyword evidence="13" id="KW-0862">Zinc</keyword>
<dbReference type="AlphaFoldDB" id="A0A0T6B672"/>
<evidence type="ECO:0000256" key="3">
    <source>
        <dbReference type="ARBA" id="ARBA00004609"/>
    </source>
</evidence>
<feature type="domain" description="ERAP1-like C-terminal" evidence="20">
    <location>
        <begin position="190"/>
        <end position="502"/>
    </location>
</feature>
<accession>A0A0T6B672</accession>
<keyword evidence="15" id="KW-0472">Membrane</keyword>
<dbReference type="Pfam" id="PF01433">
    <property type="entry name" value="Peptidase_M1"/>
    <property type="match status" value="1"/>
</dbReference>
<comment type="cofactor">
    <cofactor evidence="2">
        <name>Zn(2+)</name>
        <dbReference type="ChEBI" id="CHEBI:29105"/>
    </cofactor>
</comment>
<evidence type="ECO:0000256" key="17">
    <source>
        <dbReference type="ARBA" id="ARBA00023180"/>
    </source>
</evidence>
<dbReference type="Pfam" id="PF11838">
    <property type="entry name" value="ERAP1_C"/>
    <property type="match status" value="1"/>
</dbReference>
<keyword evidence="8" id="KW-0336">GPI-anchor</keyword>
<keyword evidence="10" id="KW-0479">Metal-binding</keyword>
<evidence type="ECO:0000256" key="8">
    <source>
        <dbReference type="ARBA" id="ARBA00022622"/>
    </source>
</evidence>
<evidence type="ECO:0000256" key="4">
    <source>
        <dbReference type="ARBA" id="ARBA00010136"/>
    </source>
</evidence>
<evidence type="ECO:0000256" key="16">
    <source>
        <dbReference type="ARBA" id="ARBA00023157"/>
    </source>
</evidence>
<sequence length="521" mass="60820">KANDASAEVNNWNSDFTLRIMQTIFRLDDFLEITLEPNITNVLQINQLYDSITHFKGSCLLRMLENSMPEILFENGTQNFLKQWKYATVSRNDFWNSINALAQDYLPPQTNISDIMETWSSQSGYPLITIIRNKTAGNLQVSQSKFQARNESDSSLWIVPLNYVIGNGDERKLWLTNRSITVANVSSDKWILFNVKRTGYYRVNYDIDSWNQLIEILTTNHEAIPLENRGQLINDAFKLAENSLISYEIPFNLTKYLHREERYIPWASVLDSLEFLRDALQSTYLNGAYEKYVKHLVSPLYDKMWNVTNGNQLLRKLTIETACSVNYEPCTNWAENLFNEWMKKNITVPSDLRKTIFCTAIRDGSEEEWNFLWNQIKSQKTNSDIEEVFISLGCTRDTWLINKYMRNAQSGTIPWQYVPYVWQSLGQPTSLAFGFQYLRENWNSIYEAYKDKPIILKAIIQDFLYKLGTKSDLEDLTILVKKHENDFQQLAPLVQGVVDRIKARVEWSGRHLQEVEEILLG</sequence>
<dbReference type="GO" id="GO:0098552">
    <property type="term" value="C:side of membrane"/>
    <property type="evidence" value="ECO:0007669"/>
    <property type="project" value="UniProtKB-KW"/>
</dbReference>
<dbReference type="PANTHER" id="PTHR11533:SF294">
    <property type="entry name" value="THYROTROPIN-RELEASING HORMONE-DEGRADING ECTOENZYME"/>
    <property type="match status" value="1"/>
</dbReference>
<keyword evidence="16" id="KW-1015">Disulfide bond</keyword>
<dbReference type="FunFam" id="2.60.40.1910:FF:000008">
    <property type="entry name" value="Aminopeptidase"/>
    <property type="match status" value="1"/>
</dbReference>
<dbReference type="GO" id="GO:0070006">
    <property type="term" value="F:metalloaminopeptidase activity"/>
    <property type="evidence" value="ECO:0007669"/>
    <property type="project" value="TreeGrafter"/>
</dbReference>
<reference evidence="21 22" key="1">
    <citation type="submission" date="2015-09" db="EMBL/GenBank/DDBJ databases">
        <title>Draft genome of the scarab beetle Oryctes borbonicus.</title>
        <authorList>
            <person name="Meyer J.M."/>
            <person name="Markov G.V."/>
            <person name="Baskaran P."/>
            <person name="Herrmann M."/>
            <person name="Sommer R.J."/>
            <person name="Roedelsperger C."/>
        </authorList>
    </citation>
    <scope>NUCLEOTIDE SEQUENCE [LARGE SCALE GENOMIC DNA]</scope>
    <source>
        <strain evidence="21">OB123</strain>
        <tissue evidence="21">Whole animal</tissue>
    </source>
</reference>
<dbReference type="GO" id="GO:0043171">
    <property type="term" value="P:peptide catabolic process"/>
    <property type="evidence" value="ECO:0007669"/>
    <property type="project" value="TreeGrafter"/>
</dbReference>
<evidence type="ECO:0000256" key="9">
    <source>
        <dbReference type="ARBA" id="ARBA00022670"/>
    </source>
</evidence>
<dbReference type="InterPro" id="IPR014782">
    <property type="entry name" value="Peptidase_M1_dom"/>
</dbReference>
<evidence type="ECO:0000256" key="2">
    <source>
        <dbReference type="ARBA" id="ARBA00001947"/>
    </source>
</evidence>
<evidence type="ECO:0000259" key="20">
    <source>
        <dbReference type="Pfam" id="PF11838"/>
    </source>
</evidence>
<dbReference type="InterPro" id="IPR050344">
    <property type="entry name" value="Peptidase_M1_aminopeptidases"/>
</dbReference>
<dbReference type="Gene3D" id="1.25.50.20">
    <property type="match status" value="1"/>
</dbReference>
<evidence type="ECO:0000256" key="18">
    <source>
        <dbReference type="ARBA" id="ARBA00023288"/>
    </source>
</evidence>
<keyword evidence="9" id="KW-0645">Protease</keyword>
<dbReference type="EC" id="3.4.11.2" evidence="5"/>
<evidence type="ECO:0000256" key="6">
    <source>
        <dbReference type="ARBA" id="ARBA00015611"/>
    </source>
</evidence>
<keyword evidence="18" id="KW-0449">Lipoprotein</keyword>
<dbReference type="PANTHER" id="PTHR11533">
    <property type="entry name" value="PROTEASE M1 ZINC METALLOPROTEASE"/>
    <property type="match status" value="1"/>
</dbReference>
<evidence type="ECO:0000259" key="19">
    <source>
        <dbReference type="Pfam" id="PF01433"/>
    </source>
</evidence>
<evidence type="ECO:0000256" key="7">
    <source>
        <dbReference type="ARBA" id="ARBA00022475"/>
    </source>
</evidence>
<feature type="non-terminal residue" evidence="21">
    <location>
        <position position="1"/>
    </location>
</feature>
<comment type="caution">
    <text evidence="21">The sequence shown here is derived from an EMBL/GenBank/DDBJ whole genome shotgun (WGS) entry which is preliminary data.</text>
</comment>
<dbReference type="GO" id="GO:0005615">
    <property type="term" value="C:extracellular space"/>
    <property type="evidence" value="ECO:0007669"/>
    <property type="project" value="TreeGrafter"/>
</dbReference>
<keyword evidence="7" id="KW-1003">Cell membrane</keyword>
<evidence type="ECO:0000313" key="22">
    <source>
        <dbReference type="Proteomes" id="UP000051574"/>
    </source>
</evidence>
<dbReference type="InterPro" id="IPR024571">
    <property type="entry name" value="ERAP1-like_C_dom"/>
</dbReference>
<proteinExistence type="inferred from homology"/>
<dbReference type="InterPro" id="IPR027268">
    <property type="entry name" value="Peptidase_M4/M1_CTD_sf"/>
</dbReference>
<keyword evidence="22" id="KW-1185">Reference proteome</keyword>
<dbReference type="FunFam" id="1.25.50.20:FF:000001">
    <property type="entry name" value="Aminopeptidase"/>
    <property type="match status" value="1"/>
</dbReference>
<dbReference type="EMBL" id="LJIG01009639">
    <property type="protein sequence ID" value="KRT82677.1"/>
    <property type="molecule type" value="Genomic_DNA"/>
</dbReference>
<evidence type="ECO:0000256" key="15">
    <source>
        <dbReference type="ARBA" id="ARBA00023136"/>
    </source>
</evidence>
<keyword evidence="14" id="KW-0482">Metalloprotease</keyword>
<dbReference type="OrthoDB" id="510539at2759"/>
<comment type="catalytic activity">
    <reaction evidence="1">
        <text>Release of an N-terminal amino acid, Xaa-|-Yaa- from a peptide, amide or arylamide. Xaa is preferably Ala, but may be most amino acids including Pro (slow action). When a terminal hydrophobic residue is followed by a prolyl residue, the two may be released as an intact Xaa-Pro dipeptide.</text>
        <dbReference type="EC" id="3.4.11.2"/>
    </reaction>
</comment>
<evidence type="ECO:0000256" key="1">
    <source>
        <dbReference type="ARBA" id="ARBA00000098"/>
    </source>
</evidence>
<evidence type="ECO:0000256" key="12">
    <source>
        <dbReference type="ARBA" id="ARBA00022801"/>
    </source>
</evidence>
<dbReference type="Proteomes" id="UP000051574">
    <property type="component" value="Unassembled WGS sequence"/>
</dbReference>
<gene>
    <name evidence="21" type="ORF">AMK59_3046</name>
</gene>
<evidence type="ECO:0000256" key="13">
    <source>
        <dbReference type="ARBA" id="ARBA00022833"/>
    </source>
</evidence>
<evidence type="ECO:0000256" key="10">
    <source>
        <dbReference type="ARBA" id="ARBA00022723"/>
    </source>
</evidence>
<comment type="similarity">
    <text evidence="4">Belongs to the peptidase M1 family.</text>
</comment>
<organism evidence="21 22">
    <name type="scientific">Oryctes borbonicus</name>
    <dbReference type="NCBI Taxonomy" id="1629725"/>
    <lineage>
        <taxon>Eukaryota</taxon>
        <taxon>Metazoa</taxon>
        <taxon>Ecdysozoa</taxon>
        <taxon>Arthropoda</taxon>
        <taxon>Hexapoda</taxon>
        <taxon>Insecta</taxon>
        <taxon>Pterygota</taxon>
        <taxon>Neoptera</taxon>
        <taxon>Endopterygota</taxon>
        <taxon>Coleoptera</taxon>
        <taxon>Polyphaga</taxon>
        <taxon>Scarabaeiformia</taxon>
        <taxon>Scarabaeidae</taxon>
        <taxon>Dynastinae</taxon>
        <taxon>Oryctes</taxon>
    </lineage>
</organism>
<dbReference type="Gene3D" id="1.10.390.10">
    <property type="entry name" value="Neutral Protease Domain 2"/>
    <property type="match status" value="1"/>
</dbReference>
<keyword evidence="11" id="KW-0732">Signal</keyword>
<dbReference type="SUPFAM" id="SSF55486">
    <property type="entry name" value="Metalloproteases ('zincins'), catalytic domain"/>
    <property type="match status" value="1"/>
</dbReference>
<dbReference type="GO" id="GO:0016285">
    <property type="term" value="F:alanyl aminopeptidase activity"/>
    <property type="evidence" value="ECO:0007669"/>
    <property type="project" value="UniProtKB-EC"/>
</dbReference>
<dbReference type="GO" id="GO:0006508">
    <property type="term" value="P:proteolysis"/>
    <property type="evidence" value="ECO:0007669"/>
    <property type="project" value="UniProtKB-KW"/>
</dbReference>
<dbReference type="GO" id="GO:0042277">
    <property type="term" value="F:peptide binding"/>
    <property type="evidence" value="ECO:0007669"/>
    <property type="project" value="TreeGrafter"/>
</dbReference>
<dbReference type="GO" id="GO:0005886">
    <property type="term" value="C:plasma membrane"/>
    <property type="evidence" value="ECO:0007669"/>
    <property type="project" value="UniProtKB-SubCell"/>
</dbReference>
<keyword evidence="17" id="KW-0325">Glycoprotein</keyword>
<comment type="subcellular location">
    <subcellularLocation>
        <location evidence="3">Cell membrane</location>
        <topology evidence="3">Lipid-anchor</topology>
        <topology evidence="3">GPI-anchor</topology>
    </subcellularLocation>
</comment>
<evidence type="ECO:0000256" key="14">
    <source>
        <dbReference type="ARBA" id="ARBA00023049"/>
    </source>
</evidence>
<dbReference type="GO" id="GO:0008270">
    <property type="term" value="F:zinc ion binding"/>
    <property type="evidence" value="ECO:0007669"/>
    <property type="project" value="InterPro"/>
</dbReference>
<feature type="domain" description="Peptidase M1 membrane alanine aminopeptidase" evidence="19">
    <location>
        <begin position="35"/>
        <end position="119"/>
    </location>
</feature>
<evidence type="ECO:0000256" key="5">
    <source>
        <dbReference type="ARBA" id="ARBA00012564"/>
    </source>
</evidence>
<dbReference type="Gene3D" id="2.60.40.1910">
    <property type="match status" value="1"/>
</dbReference>
<evidence type="ECO:0000313" key="21">
    <source>
        <dbReference type="EMBL" id="KRT82677.1"/>
    </source>
</evidence>
<protein>
    <recommendedName>
        <fullName evidence="6">Aminopeptidase N</fullName>
        <ecNumber evidence="5">3.4.11.2</ecNumber>
    </recommendedName>
</protein>